<accession>A0A392V4D1</accession>
<keyword evidence="2" id="KW-1185">Reference proteome</keyword>
<proteinExistence type="predicted"/>
<evidence type="ECO:0000313" key="1">
    <source>
        <dbReference type="EMBL" id="MCI83074.1"/>
    </source>
</evidence>
<reference evidence="1 2" key="1">
    <citation type="journal article" date="2018" name="Front. Plant Sci.">
        <title>Red Clover (Trifolium pratense) and Zigzag Clover (T. medium) - A Picture of Genomic Similarities and Differences.</title>
        <authorList>
            <person name="Dluhosova J."/>
            <person name="Istvanek J."/>
            <person name="Nedelnik J."/>
            <person name="Repkova J."/>
        </authorList>
    </citation>
    <scope>NUCLEOTIDE SEQUENCE [LARGE SCALE GENOMIC DNA]</scope>
    <source>
        <strain evidence="2">cv. 10/8</strain>
        <tissue evidence="1">Leaf</tissue>
    </source>
</reference>
<name>A0A392V4D1_9FABA</name>
<protein>
    <submittedName>
        <fullName evidence="1">Uncharacterized protein</fullName>
    </submittedName>
</protein>
<comment type="caution">
    <text evidence="1">The sequence shown here is derived from an EMBL/GenBank/DDBJ whole genome shotgun (WGS) entry which is preliminary data.</text>
</comment>
<sequence>DYGWTNERADRGGIGYVSRYCGQGSPTGPRG</sequence>
<dbReference type="Proteomes" id="UP000265520">
    <property type="component" value="Unassembled WGS sequence"/>
</dbReference>
<evidence type="ECO:0000313" key="2">
    <source>
        <dbReference type="Proteomes" id="UP000265520"/>
    </source>
</evidence>
<dbReference type="EMBL" id="LXQA011058305">
    <property type="protein sequence ID" value="MCI83074.1"/>
    <property type="molecule type" value="Genomic_DNA"/>
</dbReference>
<organism evidence="1 2">
    <name type="scientific">Trifolium medium</name>
    <dbReference type="NCBI Taxonomy" id="97028"/>
    <lineage>
        <taxon>Eukaryota</taxon>
        <taxon>Viridiplantae</taxon>
        <taxon>Streptophyta</taxon>
        <taxon>Embryophyta</taxon>
        <taxon>Tracheophyta</taxon>
        <taxon>Spermatophyta</taxon>
        <taxon>Magnoliopsida</taxon>
        <taxon>eudicotyledons</taxon>
        <taxon>Gunneridae</taxon>
        <taxon>Pentapetalae</taxon>
        <taxon>rosids</taxon>
        <taxon>fabids</taxon>
        <taxon>Fabales</taxon>
        <taxon>Fabaceae</taxon>
        <taxon>Papilionoideae</taxon>
        <taxon>50 kb inversion clade</taxon>
        <taxon>NPAAA clade</taxon>
        <taxon>Hologalegina</taxon>
        <taxon>IRL clade</taxon>
        <taxon>Trifolieae</taxon>
        <taxon>Trifolium</taxon>
    </lineage>
</organism>
<feature type="non-terminal residue" evidence="1">
    <location>
        <position position="1"/>
    </location>
</feature>
<dbReference type="AlphaFoldDB" id="A0A392V4D1"/>